<sequence length="221" mass="25029">MSIGFEHISTTHISYQLESSALNSRSSFHFPPSSRLEMSHGNDTTMDTAVSVMWQEMTQSSSTHQHIQRIRAKSPATKVVESCWQMQSVSDSDFTLSTRSPNFRPQQEPYLKNQKLGEQYEVLENVKLHSARNLKFAKWNLFSRIAKLLGRNSRISRANLQNSPLLRLPAEVFVLIEGYGSVIEGATLRLTSRRVREALGPFTDISQDSGGRLRVHHPCSI</sequence>
<keyword evidence="2" id="KW-1185">Reference proteome</keyword>
<comment type="caution">
    <text evidence="1">The sequence shown here is derived from an EMBL/GenBank/DDBJ whole genome shotgun (WGS) entry which is preliminary data.</text>
</comment>
<reference evidence="1" key="1">
    <citation type="journal article" date="2020" name="Stud. Mycol.">
        <title>101 Dothideomycetes genomes: a test case for predicting lifestyles and emergence of pathogens.</title>
        <authorList>
            <person name="Haridas S."/>
            <person name="Albert R."/>
            <person name="Binder M."/>
            <person name="Bloem J."/>
            <person name="Labutti K."/>
            <person name="Salamov A."/>
            <person name="Andreopoulos B."/>
            <person name="Baker S."/>
            <person name="Barry K."/>
            <person name="Bills G."/>
            <person name="Bluhm B."/>
            <person name="Cannon C."/>
            <person name="Castanera R."/>
            <person name="Culley D."/>
            <person name="Daum C."/>
            <person name="Ezra D."/>
            <person name="Gonzalez J."/>
            <person name="Henrissat B."/>
            <person name="Kuo A."/>
            <person name="Liang C."/>
            <person name="Lipzen A."/>
            <person name="Lutzoni F."/>
            <person name="Magnuson J."/>
            <person name="Mondo S."/>
            <person name="Nolan M."/>
            <person name="Ohm R."/>
            <person name="Pangilinan J."/>
            <person name="Park H.-J."/>
            <person name="Ramirez L."/>
            <person name="Alfaro M."/>
            <person name="Sun H."/>
            <person name="Tritt A."/>
            <person name="Yoshinaga Y."/>
            <person name="Zwiers L.-H."/>
            <person name="Turgeon B."/>
            <person name="Goodwin S."/>
            <person name="Spatafora J."/>
            <person name="Crous P."/>
            <person name="Grigoriev I."/>
        </authorList>
    </citation>
    <scope>NUCLEOTIDE SEQUENCE</scope>
    <source>
        <strain evidence="1">CBS 130266</strain>
    </source>
</reference>
<accession>A0A9P4NHS4</accession>
<gene>
    <name evidence="1" type="ORF">EJ08DRAFT_491627</name>
</gene>
<proteinExistence type="predicted"/>
<name>A0A9P4NHS4_9PEZI</name>
<evidence type="ECO:0000313" key="2">
    <source>
        <dbReference type="Proteomes" id="UP000800235"/>
    </source>
</evidence>
<dbReference type="EMBL" id="MU007097">
    <property type="protein sequence ID" value="KAF2421546.1"/>
    <property type="molecule type" value="Genomic_DNA"/>
</dbReference>
<protein>
    <recommendedName>
        <fullName evidence="3">F-box domain-containing protein</fullName>
    </recommendedName>
</protein>
<dbReference type="AlphaFoldDB" id="A0A9P4NHS4"/>
<organism evidence="1 2">
    <name type="scientific">Tothia fuscella</name>
    <dbReference type="NCBI Taxonomy" id="1048955"/>
    <lineage>
        <taxon>Eukaryota</taxon>
        <taxon>Fungi</taxon>
        <taxon>Dikarya</taxon>
        <taxon>Ascomycota</taxon>
        <taxon>Pezizomycotina</taxon>
        <taxon>Dothideomycetes</taxon>
        <taxon>Pleosporomycetidae</taxon>
        <taxon>Venturiales</taxon>
        <taxon>Cylindrosympodiaceae</taxon>
        <taxon>Tothia</taxon>
    </lineage>
</organism>
<evidence type="ECO:0008006" key="3">
    <source>
        <dbReference type="Google" id="ProtNLM"/>
    </source>
</evidence>
<dbReference type="Proteomes" id="UP000800235">
    <property type="component" value="Unassembled WGS sequence"/>
</dbReference>
<evidence type="ECO:0000313" key="1">
    <source>
        <dbReference type="EMBL" id="KAF2421546.1"/>
    </source>
</evidence>